<evidence type="ECO:0008006" key="3">
    <source>
        <dbReference type="Google" id="ProtNLM"/>
    </source>
</evidence>
<dbReference type="EMBL" id="JBEPLI010000001">
    <property type="protein sequence ID" value="MET3589215.1"/>
    <property type="molecule type" value="Genomic_DNA"/>
</dbReference>
<accession>A0ABV2HF93</accession>
<reference evidence="1 2" key="1">
    <citation type="submission" date="2024-06" db="EMBL/GenBank/DDBJ databases">
        <title>Genomic Encyclopedia of Type Strains, Phase IV (KMG-IV): sequencing the most valuable type-strain genomes for metagenomic binning, comparative biology and taxonomic classification.</title>
        <authorList>
            <person name="Goeker M."/>
        </authorList>
    </citation>
    <scope>NUCLEOTIDE SEQUENCE [LARGE SCALE GENOMIC DNA]</scope>
    <source>
        <strain evidence="1 2">DSM 23649</strain>
    </source>
</reference>
<dbReference type="RefSeq" id="WP_354188562.1">
    <property type="nucleotide sequence ID" value="NZ_JBEPLI010000001.1"/>
</dbReference>
<evidence type="ECO:0000313" key="2">
    <source>
        <dbReference type="Proteomes" id="UP001549086"/>
    </source>
</evidence>
<dbReference type="Proteomes" id="UP001549086">
    <property type="component" value="Unassembled WGS sequence"/>
</dbReference>
<organism evidence="1 2">
    <name type="scientific">Bartonella silvatica</name>
    <dbReference type="NCBI Taxonomy" id="357760"/>
    <lineage>
        <taxon>Bacteria</taxon>
        <taxon>Pseudomonadati</taxon>
        <taxon>Pseudomonadota</taxon>
        <taxon>Alphaproteobacteria</taxon>
        <taxon>Hyphomicrobiales</taxon>
        <taxon>Bartonellaceae</taxon>
        <taxon>Bartonella</taxon>
    </lineage>
</organism>
<proteinExistence type="predicted"/>
<gene>
    <name evidence="1" type="ORF">ABID23_000285</name>
</gene>
<comment type="caution">
    <text evidence="1">The sequence shown here is derived from an EMBL/GenBank/DDBJ whole genome shotgun (WGS) entry which is preliminary data.</text>
</comment>
<evidence type="ECO:0000313" key="1">
    <source>
        <dbReference type="EMBL" id="MET3589215.1"/>
    </source>
</evidence>
<protein>
    <recommendedName>
        <fullName evidence="3">DUF3618 domain-containing protein</fullName>
    </recommendedName>
</protein>
<sequence>MYLFSPHSKNAKIKKRIAQLKNELVPVNHWHSHHNSFENISDVLNTWKQKGRHALYHLNEHTTALKKKAKQHPKTTLALTAGLILSGFLLARKYR</sequence>
<keyword evidence="2" id="KW-1185">Reference proteome</keyword>
<name>A0ABV2HF93_9HYPH</name>